<dbReference type="InterPro" id="IPR036291">
    <property type="entry name" value="NAD(P)-bd_dom_sf"/>
</dbReference>
<gene>
    <name evidence="3" type="primary">txxe-166</name>
    <name evidence="3" type="ORF">TXXE_01385</name>
</gene>
<dbReference type="Gene3D" id="3.40.50.720">
    <property type="entry name" value="NAD(P)-binding Rossmann-like Domain"/>
    <property type="match status" value="1"/>
</dbReference>
<name>A0ABM8UZY0_THEXY</name>
<dbReference type="EMBL" id="CAJRAY010000005">
    <property type="protein sequence ID" value="CAG5077286.1"/>
    <property type="molecule type" value="Genomic_DNA"/>
</dbReference>
<sequence length="98" mass="10550">MPGRASYTAAKAGIHGLTATLAKELGPEGIYVNVVMPGFTLTEKAMEKFPKEMLERERIKVPTRKHSVPDDIANLVVFLGSRANGNINGEVIRVSGGE</sequence>
<accession>A0ABM8UZY0</accession>
<reference evidence="3 4" key="1">
    <citation type="submission" date="2021-04" db="EMBL/GenBank/DDBJ databases">
        <authorList>
            <person name="Rakotoarivonina H."/>
        </authorList>
    </citation>
    <scope>NUCLEOTIDE SEQUENCE [LARGE SCALE GENOMIC DNA]</scope>
    <source>
        <strain evidence="3 4">XE</strain>
    </source>
</reference>
<proteinExistence type="inferred from homology"/>
<protein>
    <submittedName>
        <fullName evidence="3">Acetoacetyl-CoA reductase</fullName>
    </submittedName>
</protein>
<organism evidence="3 4">
    <name type="scientific">Thermobacillus xylanilyticus</name>
    <dbReference type="NCBI Taxonomy" id="76633"/>
    <lineage>
        <taxon>Bacteria</taxon>
        <taxon>Bacillati</taxon>
        <taxon>Bacillota</taxon>
        <taxon>Bacilli</taxon>
        <taxon>Bacillales</taxon>
        <taxon>Paenibacillaceae</taxon>
        <taxon>Thermobacillus</taxon>
    </lineage>
</organism>
<keyword evidence="4" id="KW-1185">Reference proteome</keyword>
<evidence type="ECO:0000256" key="1">
    <source>
        <dbReference type="ARBA" id="ARBA00006484"/>
    </source>
</evidence>
<comment type="similarity">
    <text evidence="1">Belongs to the short-chain dehydrogenases/reductases (SDR) family.</text>
</comment>
<dbReference type="Pfam" id="PF13561">
    <property type="entry name" value="adh_short_C2"/>
    <property type="match status" value="1"/>
</dbReference>
<comment type="caution">
    <text evidence="3">The sequence shown here is derived from an EMBL/GenBank/DDBJ whole genome shotgun (WGS) entry which is preliminary data.</text>
</comment>
<evidence type="ECO:0000313" key="4">
    <source>
        <dbReference type="Proteomes" id="UP000681526"/>
    </source>
</evidence>
<dbReference type="PANTHER" id="PTHR43639:SF1">
    <property type="entry name" value="SHORT-CHAIN DEHYDROGENASE_REDUCTASE FAMILY PROTEIN"/>
    <property type="match status" value="1"/>
</dbReference>
<dbReference type="InterPro" id="IPR002347">
    <property type="entry name" value="SDR_fam"/>
</dbReference>
<dbReference type="SUPFAM" id="SSF51735">
    <property type="entry name" value="NAD(P)-binding Rossmann-fold domains"/>
    <property type="match status" value="1"/>
</dbReference>
<evidence type="ECO:0000313" key="3">
    <source>
        <dbReference type="EMBL" id="CAG5077286.1"/>
    </source>
</evidence>
<evidence type="ECO:0000256" key="2">
    <source>
        <dbReference type="ARBA" id="ARBA00023002"/>
    </source>
</evidence>
<dbReference type="PANTHER" id="PTHR43639">
    <property type="entry name" value="OXIDOREDUCTASE, SHORT-CHAIN DEHYDROGENASE/REDUCTASE FAMILY (AFU_ORTHOLOGUE AFUA_5G02870)"/>
    <property type="match status" value="1"/>
</dbReference>
<dbReference type="PRINTS" id="PR00081">
    <property type="entry name" value="GDHRDH"/>
</dbReference>
<dbReference type="Proteomes" id="UP000681526">
    <property type="component" value="Unassembled WGS sequence"/>
</dbReference>
<keyword evidence="2" id="KW-0560">Oxidoreductase</keyword>